<accession>A0A0W0VSP7</accession>
<dbReference type="InterPro" id="IPR022260">
    <property type="entry name" value="Integr_conj_element_PilL"/>
</dbReference>
<dbReference type="STRING" id="45068.Llon_0024"/>
<keyword evidence="3" id="KW-1185">Reference proteome</keyword>
<protein>
    <recommendedName>
        <fullName evidence="4">Integrating conjugative element protein PilL, PFGI-1 class</fullName>
    </recommendedName>
</protein>
<comment type="caution">
    <text evidence="2">The sequence shown here is derived from an EMBL/GenBank/DDBJ whole genome shotgun (WGS) entry which is preliminary data.</text>
</comment>
<dbReference type="AlphaFoldDB" id="A0A0W0VSP7"/>
<dbReference type="EMBL" id="LNYK01000001">
    <property type="protein sequence ID" value="KTD23139.1"/>
    <property type="molecule type" value="Genomic_DNA"/>
</dbReference>
<proteinExistence type="predicted"/>
<reference evidence="2 3" key="1">
    <citation type="submission" date="2015-11" db="EMBL/GenBank/DDBJ databases">
        <title>Genomic analysis of 38 Legionella species identifies large and diverse effector repertoires.</title>
        <authorList>
            <person name="Burstein D."/>
            <person name="Amaro F."/>
            <person name="Zusman T."/>
            <person name="Lifshitz Z."/>
            <person name="Cohen O."/>
            <person name="Gilbert J.A."/>
            <person name="Pupko T."/>
            <person name="Shuman H.A."/>
            <person name="Segal G."/>
        </authorList>
    </citation>
    <scope>NUCLEOTIDE SEQUENCE [LARGE SCALE GENOMIC DNA]</scope>
    <source>
        <strain evidence="2 3">ATCC 49505</strain>
    </source>
</reference>
<dbReference type="NCBIfam" id="TIGR03748">
    <property type="entry name" value="conj_PilL"/>
    <property type="match status" value="1"/>
</dbReference>
<keyword evidence="1" id="KW-0732">Signal</keyword>
<gene>
    <name evidence="2" type="ORF">Llon_0024</name>
</gene>
<organism evidence="2 3">
    <name type="scientific">Legionella londiniensis</name>
    <dbReference type="NCBI Taxonomy" id="45068"/>
    <lineage>
        <taxon>Bacteria</taxon>
        <taxon>Pseudomonadati</taxon>
        <taxon>Pseudomonadota</taxon>
        <taxon>Gammaproteobacteria</taxon>
        <taxon>Legionellales</taxon>
        <taxon>Legionellaceae</taxon>
        <taxon>Legionella</taxon>
    </lineage>
</organism>
<dbReference type="PATRIC" id="fig|45068.5.peg.25"/>
<evidence type="ECO:0008006" key="4">
    <source>
        <dbReference type="Google" id="ProtNLM"/>
    </source>
</evidence>
<feature type="chain" id="PRO_5006915096" description="Integrating conjugative element protein PilL, PFGI-1 class" evidence="1">
    <location>
        <begin position="20"/>
        <end position="137"/>
    </location>
</feature>
<feature type="signal peptide" evidence="1">
    <location>
        <begin position="1"/>
        <end position="19"/>
    </location>
</feature>
<dbReference type="Proteomes" id="UP000054997">
    <property type="component" value="Unassembled WGS sequence"/>
</dbReference>
<evidence type="ECO:0000313" key="2">
    <source>
        <dbReference type="EMBL" id="KTD23139.1"/>
    </source>
</evidence>
<evidence type="ECO:0000313" key="3">
    <source>
        <dbReference type="Proteomes" id="UP000054997"/>
    </source>
</evidence>
<evidence type="ECO:0000256" key="1">
    <source>
        <dbReference type="SAM" id="SignalP"/>
    </source>
</evidence>
<dbReference type="RefSeq" id="WP_058528048.1">
    <property type="nucleotide sequence ID" value="NZ_CAAAHZ010000005.1"/>
</dbReference>
<sequence length="137" mass="15302">MCKILFCLALSLIHFQALAVNVTQVSRYATVNNKPLPAQVNPLKSIQQIHFPSSIQTIGDAVNHWISYSGYHLVPAEKQSPHLKQILKQPLPQVDRNLGPLSIEDGLTVLVGQNLFSLKHDDLLREVNFTLTGRRKG</sequence>
<name>A0A0W0VSP7_9GAMM</name>
<dbReference type="OrthoDB" id="5648829at2"/>